<dbReference type="PANTHER" id="PTHR14237">
    <property type="entry name" value="MOLYBDOPTERIN COFACTOR SULFURASE MOSC"/>
    <property type="match status" value="1"/>
</dbReference>
<evidence type="ECO:0000256" key="1">
    <source>
        <dbReference type="SAM" id="Phobius"/>
    </source>
</evidence>
<name>A0AAN7VH74_9COLE</name>
<keyword evidence="4" id="KW-1185">Reference proteome</keyword>
<keyword evidence="1" id="KW-0472">Membrane</keyword>
<sequence>MVWFAKTSTLEIILGVATIGIASAFVISWYQKRKKEKPPTIWEAVGVVKNLYLYPLKSGKYIELQTALCTEYGVKMPTISNIHQLADRSFVVYNPSDKKFQTARTIPQLVLITMSAVGHDRVQFTAPNVPNLVIKVPNALNDQTVTIRQHHEERILAIDCGDEAAEWISQYALEDGTGLRIAYHDGKQRRNINVSHQNYLKTYSRISNAATGLHSDLSSYMLMNEASVNDLRDKMSEPISVLNFRPNILVEGVPAFAEDDWKWVKIGDVILYTARWCTRCLLTTVDPSTGIKSATNEPLKTLRTYRMLKNVKNVTLDGESPIMGINMGYHSGQKINVGDVVYVGR</sequence>
<feature type="transmembrane region" description="Helical" evidence="1">
    <location>
        <begin position="12"/>
        <end position="30"/>
    </location>
</feature>
<keyword evidence="1" id="KW-0812">Transmembrane</keyword>
<accession>A0AAN7VH74</accession>
<proteinExistence type="predicted"/>
<dbReference type="GO" id="GO:0030170">
    <property type="term" value="F:pyridoxal phosphate binding"/>
    <property type="evidence" value="ECO:0007669"/>
    <property type="project" value="InterPro"/>
</dbReference>
<dbReference type="Pfam" id="PF03476">
    <property type="entry name" value="MOSC_N"/>
    <property type="match status" value="1"/>
</dbReference>
<protein>
    <recommendedName>
        <fullName evidence="2">MOSC domain-containing protein</fullName>
    </recommendedName>
</protein>
<reference evidence="3 4" key="1">
    <citation type="journal article" date="2024" name="Insects">
        <title>An Improved Chromosome-Level Genome Assembly of the Firefly Pyrocoelia pectoralis.</title>
        <authorList>
            <person name="Fu X."/>
            <person name="Meyer-Rochow V.B."/>
            <person name="Ballantyne L."/>
            <person name="Zhu X."/>
        </authorList>
    </citation>
    <scope>NUCLEOTIDE SEQUENCE [LARGE SCALE GENOMIC DNA]</scope>
    <source>
        <strain evidence="3">XCY_ONT2</strain>
    </source>
</reference>
<dbReference type="EMBL" id="JAVRBK010000005">
    <property type="protein sequence ID" value="KAK5644009.1"/>
    <property type="molecule type" value="Genomic_DNA"/>
</dbReference>
<dbReference type="Proteomes" id="UP001329430">
    <property type="component" value="Chromosome 5"/>
</dbReference>
<evidence type="ECO:0000313" key="3">
    <source>
        <dbReference type="EMBL" id="KAK5644009.1"/>
    </source>
</evidence>
<organism evidence="3 4">
    <name type="scientific">Pyrocoelia pectoralis</name>
    <dbReference type="NCBI Taxonomy" id="417401"/>
    <lineage>
        <taxon>Eukaryota</taxon>
        <taxon>Metazoa</taxon>
        <taxon>Ecdysozoa</taxon>
        <taxon>Arthropoda</taxon>
        <taxon>Hexapoda</taxon>
        <taxon>Insecta</taxon>
        <taxon>Pterygota</taxon>
        <taxon>Neoptera</taxon>
        <taxon>Endopterygota</taxon>
        <taxon>Coleoptera</taxon>
        <taxon>Polyphaga</taxon>
        <taxon>Elateriformia</taxon>
        <taxon>Elateroidea</taxon>
        <taxon>Lampyridae</taxon>
        <taxon>Lampyrinae</taxon>
        <taxon>Pyrocoelia</taxon>
    </lineage>
</organism>
<comment type="caution">
    <text evidence="3">The sequence shown here is derived from an EMBL/GenBank/DDBJ whole genome shotgun (WGS) entry which is preliminary data.</text>
</comment>
<dbReference type="PANTHER" id="PTHR14237:SF19">
    <property type="entry name" value="MITOCHONDRIAL AMIDOXIME REDUCING COMPONENT 1"/>
    <property type="match status" value="1"/>
</dbReference>
<dbReference type="GO" id="GO:0030151">
    <property type="term" value="F:molybdenum ion binding"/>
    <property type="evidence" value="ECO:0007669"/>
    <property type="project" value="InterPro"/>
</dbReference>
<dbReference type="InterPro" id="IPR005302">
    <property type="entry name" value="MoCF_Sase_C"/>
</dbReference>
<dbReference type="InterPro" id="IPR011037">
    <property type="entry name" value="Pyrv_Knase-like_insert_dom_sf"/>
</dbReference>
<dbReference type="SUPFAM" id="SSF141673">
    <property type="entry name" value="MOSC N-terminal domain-like"/>
    <property type="match status" value="1"/>
</dbReference>
<dbReference type="SUPFAM" id="SSF50800">
    <property type="entry name" value="PK beta-barrel domain-like"/>
    <property type="match status" value="1"/>
</dbReference>
<evidence type="ECO:0000259" key="2">
    <source>
        <dbReference type="PROSITE" id="PS51340"/>
    </source>
</evidence>
<dbReference type="InterPro" id="IPR005303">
    <property type="entry name" value="MOCOS_middle"/>
</dbReference>
<keyword evidence="1" id="KW-1133">Transmembrane helix</keyword>
<dbReference type="GO" id="GO:0003824">
    <property type="term" value="F:catalytic activity"/>
    <property type="evidence" value="ECO:0007669"/>
    <property type="project" value="InterPro"/>
</dbReference>
<dbReference type="PROSITE" id="PS51340">
    <property type="entry name" value="MOSC"/>
    <property type="match status" value="1"/>
</dbReference>
<gene>
    <name evidence="3" type="ORF">RI129_007854</name>
</gene>
<feature type="domain" description="MOSC" evidence="2">
    <location>
        <begin position="192"/>
        <end position="344"/>
    </location>
</feature>
<evidence type="ECO:0000313" key="4">
    <source>
        <dbReference type="Proteomes" id="UP001329430"/>
    </source>
</evidence>
<dbReference type="AlphaFoldDB" id="A0AAN7VH74"/>
<dbReference type="Pfam" id="PF03473">
    <property type="entry name" value="MOSC"/>
    <property type="match status" value="1"/>
</dbReference>